<evidence type="ECO:0000259" key="7">
    <source>
        <dbReference type="PROSITE" id="PS51099"/>
    </source>
</evidence>
<dbReference type="InterPro" id="IPR050661">
    <property type="entry name" value="BglG_antiterminators"/>
</dbReference>
<evidence type="ECO:0000313" key="9">
    <source>
        <dbReference type="EMBL" id="KWZ77388.1"/>
    </source>
</evidence>
<proteinExistence type="predicted"/>
<dbReference type="GO" id="GO:0008982">
    <property type="term" value="F:protein-N(PI)-phosphohistidine-sugar phosphotransferase activity"/>
    <property type="evidence" value="ECO:0007669"/>
    <property type="project" value="InterPro"/>
</dbReference>
<dbReference type="CDD" id="cd05568">
    <property type="entry name" value="PTS_IIB_bgl_like"/>
    <property type="match status" value="1"/>
</dbReference>
<keyword evidence="5" id="KW-0804">Transcription</keyword>
<dbReference type="SUPFAM" id="SSF63520">
    <property type="entry name" value="PTS-regulatory domain, PRD"/>
    <property type="match status" value="2"/>
</dbReference>
<sequence>MKSLRDGQEANSFSKKFSKRGCFETAEAPFFVYHSVKYGWTASFKQGSERGIEALVSNRQKQILWLLQKSAGPLNAKAIGERLGISDRTVREEIRQIQQKSDALGVKLKVLRGKGYLLEKVDDRRLLQLEENGLFAEQEERVKYILKRLLLEKDYVRLEDLEADLYVSKSTLYTDLKKVRKILKKYDLTLANRPHYGTKVEGGEFKKRLCLADSIFGWQNKPGQQNTPFNQDLFQKVKQILIRIISKYRIRFSDIELQNLATHITLACKRIEDGFTIEPFPFHFKESYTFERKVAKEITGEVEKSVGIPFPPAEIDYILVHLLGTKLISKHVARQVSDEIDDIVNAILHKLKTQFRWDFSNDKEFRNGLTLHLHTSLNRMKYKMHIRNPLLNEMKTKFPIAFEGAVAAGECIEAVIHKKVNEDEISYLAIHIAIALERMRKKKRVLVVCATGLGSAKILSYQLENRFANEMEIVDTISYYTLSDYDLSRVDLIVSTIMIPDHLEVPVVVVSHFLEENDAIHIQREIGRLKGNVQKYMAPSKIFIHQELDSKEKVIQFLCKKLVEQHAVPENYATLVLKREAIASTAFGNLVAVPHPLEPVTHRTFWTICTLVRPIQWDEDKKVQLVCLLNVGKEDGNLNAMYKYLTGIVQNKAAVQKIIKSNTVEELIQCMEAG</sequence>
<keyword evidence="2" id="KW-0677">Repeat</keyword>
<dbReference type="Pfam" id="PF00359">
    <property type="entry name" value="PTS_EIIA_2"/>
    <property type="match status" value="1"/>
</dbReference>
<dbReference type="InterPro" id="IPR036634">
    <property type="entry name" value="PRD_sf"/>
</dbReference>
<dbReference type="PROSITE" id="PS51099">
    <property type="entry name" value="PTS_EIIB_TYPE_2"/>
    <property type="match status" value="1"/>
</dbReference>
<evidence type="ECO:0000256" key="1">
    <source>
        <dbReference type="ARBA" id="ARBA00022679"/>
    </source>
</evidence>
<dbReference type="SUPFAM" id="SSF52794">
    <property type="entry name" value="PTS system IIB component-like"/>
    <property type="match status" value="1"/>
</dbReference>
<keyword evidence="3" id="KW-0805">Transcription regulation</keyword>
<comment type="caution">
    <text evidence="9">The sequence shown here is derived from an EMBL/GenBank/DDBJ whole genome shotgun (WGS) entry which is preliminary data.</text>
</comment>
<dbReference type="Gene3D" id="3.40.930.10">
    <property type="entry name" value="Mannitol-specific EII, Chain A"/>
    <property type="match status" value="1"/>
</dbReference>
<organism evidence="9 10">
    <name type="scientific">Heyndrickxia coagulans</name>
    <name type="common">Weizmannia coagulans</name>
    <dbReference type="NCBI Taxonomy" id="1398"/>
    <lineage>
        <taxon>Bacteria</taxon>
        <taxon>Bacillati</taxon>
        <taxon>Bacillota</taxon>
        <taxon>Bacilli</taxon>
        <taxon>Bacillales</taxon>
        <taxon>Bacillaceae</taxon>
        <taxon>Heyndrickxia</taxon>
    </lineage>
</organism>
<dbReference type="PANTHER" id="PTHR30185">
    <property type="entry name" value="CRYPTIC BETA-GLUCOSIDE BGL OPERON ANTITERMINATOR"/>
    <property type="match status" value="1"/>
</dbReference>
<feature type="domain" description="PRD" evidence="8">
    <location>
        <begin position="335"/>
        <end position="442"/>
    </location>
</feature>
<dbReference type="SUPFAM" id="SSF55804">
    <property type="entry name" value="Phoshotransferase/anion transport protein"/>
    <property type="match status" value="1"/>
</dbReference>
<dbReference type="InterPro" id="IPR036390">
    <property type="entry name" value="WH_DNA-bd_sf"/>
</dbReference>
<dbReference type="InterPro" id="IPR036388">
    <property type="entry name" value="WH-like_DNA-bd_sf"/>
</dbReference>
<evidence type="ECO:0000256" key="5">
    <source>
        <dbReference type="ARBA" id="ARBA00023163"/>
    </source>
</evidence>
<dbReference type="Pfam" id="PF08279">
    <property type="entry name" value="HTH_11"/>
    <property type="match status" value="1"/>
</dbReference>
<reference evidence="10" key="1">
    <citation type="submission" date="2016-01" db="EMBL/GenBank/DDBJ databases">
        <authorList>
            <person name="Mitreva M."/>
            <person name="Pepin K.H."/>
            <person name="Mihindukulasuriya K.A."/>
            <person name="Fulton R."/>
            <person name="Fronick C."/>
            <person name="O'Laughlin M."/>
            <person name="Miner T."/>
            <person name="Herter B."/>
            <person name="Rosa B.A."/>
            <person name="Cordes M."/>
            <person name="Tomlinson C."/>
            <person name="Wollam A."/>
            <person name="Palsikar V.B."/>
            <person name="Mardis E.R."/>
            <person name="Wilson R.K."/>
        </authorList>
    </citation>
    <scope>NUCLEOTIDE SEQUENCE [LARGE SCALE GENOMIC DNA]</scope>
    <source>
        <strain evidence="10">GED7749B</strain>
    </source>
</reference>
<dbReference type="InterPro" id="IPR016152">
    <property type="entry name" value="PTrfase/Anion_transptr"/>
</dbReference>
<name>A0A133KCS7_HEYCO</name>
<dbReference type="InterPro" id="IPR007737">
    <property type="entry name" value="Mga_HTH"/>
</dbReference>
<dbReference type="Gene3D" id="1.10.10.10">
    <property type="entry name" value="Winged helix-like DNA-binding domain superfamily/Winged helix DNA-binding domain"/>
    <property type="match status" value="2"/>
</dbReference>
<evidence type="ECO:0000256" key="2">
    <source>
        <dbReference type="ARBA" id="ARBA00022737"/>
    </source>
</evidence>
<dbReference type="EMBL" id="LRPN01000171">
    <property type="protein sequence ID" value="KWZ77388.1"/>
    <property type="molecule type" value="Genomic_DNA"/>
</dbReference>
<dbReference type="PATRIC" id="fig|1398.22.peg.3279"/>
<evidence type="ECO:0000259" key="8">
    <source>
        <dbReference type="PROSITE" id="PS51372"/>
    </source>
</evidence>
<dbReference type="Pfam" id="PF00874">
    <property type="entry name" value="PRD"/>
    <property type="match status" value="2"/>
</dbReference>
<dbReference type="InterPro" id="IPR013011">
    <property type="entry name" value="PTS_EIIB_2"/>
</dbReference>
<dbReference type="SUPFAM" id="SSF46785">
    <property type="entry name" value="Winged helix' DNA-binding domain"/>
    <property type="match status" value="1"/>
</dbReference>
<gene>
    <name evidence="9" type="ORF">HMPREF3213_03265</name>
</gene>
<dbReference type="InterPro" id="IPR013196">
    <property type="entry name" value="HTH_11"/>
</dbReference>
<feature type="domain" description="PRD" evidence="8">
    <location>
        <begin position="228"/>
        <end position="332"/>
    </location>
</feature>
<dbReference type="InterPro" id="IPR036095">
    <property type="entry name" value="PTS_EIIB-like_sf"/>
</dbReference>
<keyword evidence="1" id="KW-0808">Transferase</keyword>
<evidence type="ECO:0000256" key="3">
    <source>
        <dbReference type="ARBA" id="ARBA00023015"/>
    </source>
</evidence>
<dbReference type="PROSITE" id="PS51372">
    <property type="entry name" value="PRD_2"/>
    <property type="match status" value="2"/>
</dbReference>
<feature type="domain" description="PTS EIIB type-2" evidence="7">
    <location>
        <begin position="443"/>
        <end position="534"/>
    </location>
</feature>
<dbReference type="CDD" id="cd00211">
    <property type="entry name" value="PTS_IIA_fru"/>
    <property type="match status" value="1"/>
</dbReference>
<dbReference type="AlphaFoldDB" id="A0A133KCS7"/>
<dbReference type="Proteomes" id="UP000070376">
    <property type="component" value="Unassembled WGS sequence"/>
</dbReference>
<dbReference type="Gene3D" id="3.40.50.2300">
    <property type="match status" value="1"/>
</dbReference>
<dbReference type="PANTHER" id="PTHR30185:SF13">
    <property type="entry name" value="LICABCH OPERON REGULATOR-RELATED"/>
    <property type="match status" value="1"/>
</dbReference>
<feature type="domain" description="PTS EIIA type-2" evidence="6">
    <location>
        <begin position="535"/>
        <end position="674"/>
    </location>
</feature>
<dbReference type="Gene3D" id="1.10.1790.10">
    <property type="entry name" value="PRD domain"/>
    <property type="match status" value="2"/>
</dbReference>
<accession>A0A133KCS7</accession>
<keyword evidence="4" id="KW-0010">Activator</keyword>
<protein>
    <submittedName>
        <fullName evidence="9">PRD domain protein</fullName>
    </submittedName>
</protein>
<dbReference type="GO" id="GO:0006355">
    <property type="term" value="P:regulation of DNA-templated transcription"/>
    <property type="evidence" value="ECO:0007669"/>
    <property type="project" value="InterPro"/>
</dbReference>
<dbReference type="InterPro" id="IPR002178">
    <property type="entry name" value="PTS_EIIA_type-2_dom"/>
</dbReference>
<dbReference type="PROSITE" id="PS51094">
    <property type="entry name" value="PTS_EIIA_TYPE_2"/>
    <property type="match status" value="1"/>
</dbReference>
<evidence type="ECO:0000313" key="10">
    <source>
        <dbReference type="Proteomes" id="UP000070376"/>
    </source>
</evidence>
<evidence type="ECO:0000259" key="6">
    <source>
        <dbReference type="PROSITE" id="PS51094"/>
    </source>
</evidence>
<dbReference type="GO" id="GO:0009401">
    <property type="term" value="P:phosphoenolpyruvate-dependent sugar phosphotransferase system"/>
    <property type="evidence" value="ECO:0007669"/>
    <property type="project" value="InterPro"/>
</dbReference>
<dbReference type="InterPro" id="IPR011608">
    <property type="entry name" value="PRD"/>
</dbReference>
<dbReference type="Pfam" id="PF05043">
    <property type="entry name" value="Mga"/>
    <property type="match status" value="1"/>
</dbReference>
<evidence type="ECO:0000256" key="4">
    <source>
        <dbReference type="ARBA" id="ARBA00023159"/>
    </source>
</evidence>